<dbReference type="KEGG" id="sro:Sros_6060"/>
<dbReference type="eggNOG" id="COG3937">
    <property type="taxonomic scope" value="Bacteria"/>
</dbReference>
<protein>
    <recommendedName>
        <fullName evidence="4">Polyhydroxyalkanoate synthesis regulator phasin</fullName>
    </recommendedName>
</protein>
<dbReference type="STRING" id="479432.Sros_6060"/>
<feature type="compositionally biased region" description="Low complexity" evidence="1">
    <location>
        <begin position="215"/>
        <end position="237"/>
    </location>
</feature>
<sequence length="237" mass="24149">MAFEALRGYVQAATGLTEMTTSRARAVVRELLSSGETGLSQMSGQVDKMAKELVATGKANREQLDELVRLDVNRLLGALDLARTEDVDRLRARVGELEARLASAEEALGKVSAERSRTTAEGDASDRPAAGSRTAAKADSPGGPAAGSRTVAQGDASGRPAKGAARVRKATKDTGKDTTKDTGKDTTKGTGKGTGKGTKATSAVASDTVKASTGKAARAPRARTTTKSAKSTSGGGA</sequence>
<feature type="region of interest" description="Disordered" evidence="1">
    <location>
        <begin position="107"/>
        <end position="237"/>
    </location>
</feature>
<feature type="compositionally biased region" description="Basic and acidic residues" evidence="1">
    <location>
        <begin position="112"/>
        <end position="126"/>
    </location>
</feature>
<evidence type="ECO:0000313" key="2">
    <source>
        <dbReference type="EMBL" id="ACZ88792.1"/>
    </source>
</evidence>
<accession>D2AVE1</accession>
<organism evidence="2 3">
    <name type="scientific">Streptosporangium roseum (strain ATCC 12428 / DSM 43021 / JCM 3005 / KCTC 9067 / NCIMB 10171 / NRRL 2505 / NI 9100)</name>
    <dbReference type="NCBI Taxonomy" id="479432"/>
    <lineage>
        <taxon>Bacteria</taxon>
        <taxon>Bacillati</taxon>
        <taxon>Actinomycetota</taxon>
        <taxon>Actinomycetes</taxon>
        <taxon>Streptosporangiales</taxon>
        <taxon>Streptosporangiaceae</taxon>
        <taxon>Streptosporangium</taxon>
    </lineage>
</organism>
<dbReference type="Proteomes" id="UP000002029">
    <property type="component" value="Chromosome"/>
</dbReference>
<evidence type="ECO:0008006" key="4">
    <source>
        <dbReference type="Google" id="ProtNLM"/>
    </source>
</evidence>
<dbReference type="AlphaFoldDB" id="D2AVE1"/>
<gene>
    <name evidence="2" type="ordered locus">Sros_6060</name>
</gene>
<evidence type="ECO:0000256" key="1">
    <source>
        <dbReference type="SAM" id="MobiDB-lite"/>
    </source>
</evidence>
<feature type="compositionally biased region" description="Basic and acidic residues" evidence="1">
    <location>
        <begin position="170"/>
        <end position="187"/>
    </location>
</feature>
<evidence type="ECO:0000313" key="3">
    <source>
        <dbReference type="Proteomes" id="UP000002029"/>
    </source>
</evidence>
<dbReference type="EMBL" id="CP001814">
    <property type="protein sequence ID" value="ACZ88792.1"/>
    <property type="molecule type" value="Genomic_DNA"/>
</dbReference>
<dbReference type="HOGENOM" id="CLU_1170145_0_0_11"/>
<reference evidence="2 3" key="1">
    <citation type="journal article" date="2010" name="Stand. Genomic Sci.">
        <title>Complete genome sequence of Streptosporangium roseum type strain (NI 9100).</title>
        <authorList>
            <person name="Nolan M."/>
            <person name="Sikorski J."/>
            <person name="Jando M."/>
            <person name="Lucas S."/>
            <person name="Lapidus A."/>
            <person name="Glavina Del Rio T."/>
            <person name="Chen F."/>
            <person name="Tice H."/>
            <person name="Pitluck S."/>
            <person name="Cheng J.F."/>
            <person name="Chertkov O."/>
            <person name="Sims D."/>
            <person name="Meincke L."/>
            <person name="Brettin T."/>
            <person name="Han C."/>
            <person name="Detter J.C."/>
            <person name="Bruce D."/>
            <person name="Goodwin L."/>
            <person name="Land M."/>
            <person name="Hauser L."/>
            <person name="Chang Y.J."/>
            <person name="Jeffries C.D."/>
            <person name="Ivanova N."/>
            <person name="Mavromatis K."/>
            <person name="Mikhailova N."/>
            <person name="Chen A."/>
            <person name="Palaniappan K."/>
            <person name="Chain P."/>
            <person name="Rohde M."/>
            <person name="Goker M."/>
            <person name="Bristow J."/>
            <person name="Eisen J.A."/>
            <person name="Markowitz V."/>
            <person name="Hugenholtz P."/>
            <person name="Kyrpides N.C."/>
            <person name="Klenk H.P."/>
        </authorList>
    </citation>
    <scope>NUCLEOTIDE SEQUENCE [LARGE SCALE GENOMIC DNA]</scope>
    <source>
        <strain evidence="3">ATCC 12428 / DSM 43021 / JCM 3005 / NI 9100</strain>
    </source>
</reference>
<proteinExistence type="predicted"/>
<name>D2AVE1_STRRD</name>
<keyword evidence="3" id="KW-1185">Reference proteome</keyword>